<evidence type="ECO:0000256" key="2">
    <source>
        <dbReference type="SAM" id="MobiDB-lite"/>
    </source>
</evidence>
<dbReference type="PANTHER" id="PTHR47691">
    <property type="entry name" value="REGULATOR-RELATED"/>
    <property type="match status" value="1"/>
</dbReference>
<dbReference type="Pfam" id="PF13191">
    <property type="entry name" value="AAA_16"/>
    <property type="match status" value="1"/>
</dbReference>
<gene>
    <name evidence="4" type="ORF">OHU69_43435</name>
</gene>
<organism evidence="4">
    <name type="scientific">Streptomyces sp. NBC_00119</name>
    <dbReference type="NCBI Taxonomy" id="2975659"/>
    <lineage>
        <taxon>Bacteria</taxon>
        <taxon>Bacillati</taxon>
        <taxon>Actinomycetota</taxon>
        <taxon>Actinomycetes</taxon>
        <taxon>Kitasatosporales</taxon>
        <taxon>Streptomycetaceae</taxon>
        <taxon>Streptomyces</taxon>
    </lineage>
</organism>
<keyword evidence="1" id="KW-0802">TPR repeat</keyword>
<feature type="compositionally biased region" description="Basic and acidic residues" evidence="2">
    <location>
        <begin position="1"/>
        <end position="10"/>
    </location>
</feature>
<feature type="domain" description="Orc1-like AAA ATPase" evidence="3">
    <location>
        <begin position="25"/>
        <end position="170"/>
    </location>
</feature>
<evidence type="ECO:0000313" key="4">
    <source>
        <dbReference type="EMBL" id="WTS17301.1"/>
    </source>
</evidence>
<name>A0AAU1UJP0_9ACTN</name>
<protein>
    <recommendedName>
        <fullName evidence="3">Orc1-like AAA ATPase domain-containing protein</fullName>
    </recommendedName>
</protein>
<dbReference type="InterPro" id="IPR019734">
    <property type="entry name" value="TPR_rpt"/>
</dbReference>
<feature type="repeat" description="TPR" evidence="1">
    <location>
        <begin position="535"/>
        <end position="568"/>
    </location>
</feature>
<dbReference type="PROSITE" id="PS50005">
    <property type="entry name" value="TPR"/>
    <property type="match status" value="1"/>
</dbReference>
<dbReference type="InterPro" id="IPR027417">
    <property type="entry name" value="P-loop_NTPase"/>
</dbReference>
<dbReference type="AlphaFoldDB" id="A0AAU1UJP0"/>
<sequence>MADVWTRKGGDSAPSAQDRGQVPGPLVGRERESRDLRALLENHRLVTVAGEVGVGKSRLAAEAVADVVAHGAGECVLGGGEGRPAAEAAAGVGAQGAGPRVMVVRWPEGGQGAGSGAGPGSPASLTAAVLEAAAGAHGRREAAGVGAIADRLRAADVLLFLDDVDPVHAECVGMVQTLLEFVPSLRVLVTARRPLGLGGEAVLRLAPLSAEPADEHRTAPAMKLFLDRFLDRSLERAGACFDADDSDLRSVADICRYVGGLPLAVELAAEQAARSSVGEVAERLKEHQCWLSAPDMAAPRHRSLRDAVAAAYVLCDRDERIVWARASILTGEFDESTAAFVCAGGGLAPARVPACLTRLAAVGVLTPVRDPGGIREPRYRMAPAAHDFGGERLREAREFEVAAERRAIHFHRVAALAENLWSLGSQPQAVRLVLDEAEGLRAMLEYAPRQPELAAAALESVLNLWFWWAVYDAADEGRRHLLRLLPMCRSDTLLVARGLCLAAWLTAYGDPYGASELLQHAWSAAVLTGDDATIGRIAHVQGMLALHEGDLERAIEQFQEAASTIPAHVSGGLPPAVSLAALAVTQAEQSPRAARRSARRALSQPSIRGDAWACLVARYAQAFVDHSDGRTGRARLRAHRALAALDGRLPAPHGCAALRDLITDIDRGSRSGPPTATVPRGLTGVAIPAQVGSGIPG</sequence>
<dbReference type="InterPro" id="IPR011990">
    <property type="entry name" value="TPR-like_helical_dom_sf"/>
</dbReference>
<dbReference type="SUPFAM" id="SSF48452">
    <property type="entry name" value="TPR-like"/>
    <property type="match status" value="1"/>
</dbReference>
<evidence type="ECO:0000256" key="1">
    <source>
        <dbReference type="PROSITE-ProRule" id="PRU00339"/>
    </source>
</evidence>
<dbReference type="EMBL" id="CP108195">
    <property type="protein sequence ID" value="WTS17301.1"/>
    <property type="molecule type" value="Genomic_DNA"/>
</dbReference>
<feature type="region of interest" description="Disordered" evidence="2">
    <location>
        <begin position="1"/>
        <end position="29"/>
    </location>
</feature>
<accession>A0AAU1UJP0</accession>
<proteinExistence type="predicted"/>
<dbReference type="InterPro" id="IPR041664">
    <property type="entry name" value="AAA_16"/>
</dbReference>
<evidence type="ECO:0000259" key="3">
    <source>
        <dbReference type="Pfam" id="PF13191"/>
    </source>
</evidence>
<dbReference type="SUPFAM" id="SSF52540">
    <property type="entry name" value="P-loop containing nucleoside triphosphate hydrolases"/>
    <property type="match status" value="1"/>
</dbReference>
<reference evidence="4" key="1">
    <citation type="submission" date="2022-10" db="EMBL/GenBank/DDBJ databases">
        <title>The complete genomes of actinobacterial strains from the NBC collection.</title>
        <authorList>
            <person name="Joergensen T.S."/>
            <person name="Alvarez Arevalo M."/>
            <person name="Sterndorff E.B."/>
            <person name="Faurdal D."/>
            <person name="Vuksanovic O."/>
            <person name="Mourched A.-S."/>
            <person name="Charusanti P."/>
            <person name="Shaw S."/>
            <person name="Blin K."/>
            <person name="Weber T."/>
        </authorList>
    </citation>
    <scope>NUCLEOTIDE SEQUENCE</scope>
    <source>
        <strain evidence="4">NBC_00119</strain>
    </source>
</reference>
<dbReference type="PANTHER" id="PTHR47691:SF3">
    <property type="entry name" value="HTH-TYPE TRANSCRIPTIONAL REGULATOR RV0890C-RELATED"/>
    <property type="match status" value="1"/>
</dbReference>